<feature type="non-terminal residue" evidence="7">
    <location>
        <position position="1"/>
    </location>
</feature>
<evidence type="ECO:0000313" key="8">
    <source>
        <dbReference type="Proteomes" id="UP000292082"/>
    </source>
</evidence>
<feature type="transmembrane region" description="Helical" evidence="5">
    <location>
        <begin position="53"/>
        <end position="72"/>
    </location>
</feature>
<keyword evidence="4 5" id="KW-0472">Membrane</keyword>
<dbReference type="EMBL" id="ML145228">
    <property type="protein sequence ID" value="TBU53023.1"/>
    <property type="molecule type" value="Genomic_DNA"/>
</dbReference>
<comment type="caution">
    <text evidence="5">Lacks conserved residue(s) required for the propagation of feature annotation.</text>
</comment>
<comment type="catalytic activity">
    <reaction evidence="5">
        <text>[protein]-C-terminal S-[(2E,6E)-farnesyl]-L-cysteine + S-adenosyl-L-methionine = [protein]-C-terminal S-[(2E,6E)-farnesyl]-L-cysteine methyl ester + S-adenosyl-L-homocysteine</text>
        <dbReference type="Rhea" id="RHEA:21672"/>
        <dbReference type="Rhea" id="RHEA-COMP:12125"/>
        <dbReference type="Rhea" id="RHEA-COMP:12126"/>
        <dbReference type="ChEBI" id="CHEBI:57856"/>
        <dbReference type="ChEBI" id="CHEBI:59789"/>
        <dbReference type="ChEBI" id="CHEBI:90510"/>
        <dbReference type="ChEBI" id="CHEBI:90511"/>
        <dbReference type="EC" id="2.1.1.100"/>
    </reaction>
</comment>
<dbReference type="EMBL" id="ML143424">
    <property type="protein sequence ID" value="TBU28151.1"/>
    <property type="molecule type" value="Genomic_DNA"/>
</dbReference>
<dbReference type="InterPro" id="IPR007269">
    <property type="entry name" value="ICMT_MeTrfase"/>
</dbReference>
<evidence type="ECO:0000256" key="5">
    <source>
        <dbReference type="RuleBase" id="RU362022"/>
    </source>
</evidence>
<organism evidence="7 8">
    <name type="scientific">Dichomitus squalens</name>
    <dbReference type="NCBI Taxonomy" id="114155"/>
    <lineage>
        <taxon>Eukaryota</taxon>
        <taxon>Fungi</taxon>
        <taxon>Dikarya</taxon>
        <taxon>Basidiomycota</taxon>
        <taxon>Agaricomycotina</taxon>
        <taxon>Agaricomycetes</taxon>
        <taxon>Polyporales</taxon>
        <taxon>Polyporaceae</taxon>
        <taxon>Dichomitus</taxon>
    </lineage>
</organism>
<dbReference type="Proteomes" id="UP000292957">
    <property type="component" value="Unassembled WGS sequence"/>
</dbReference>
<dbReference type="OrthoDB" id="422086at2759"/>
<evidence type="ECO:0000256" key="2">
    <source>
        <dbReference type="ARBA" id="ARBA00022692"/>
    </source>
</evidence>
<dbReference type="Pfam" id="PF04140">
    <property type="entry name" value="ICMT"/>
    <property type="match status" value="1"/>
</dbReference>
<dbReference type="AlphaFoldDB" id="A0A4V2K6P3"/>
<name>A0A4V2K6P3_9APHY</name>
<feature type="non-terminal residue" evidence="7">
    <location>
        <position position="141"/>
    </location>
</feature>
<dbReference type="GO" id="GO:0032259">
    <property type="term" value="P:methylation"/>
    <property type="evidence" value="ECO:0007669"/>
    <property type="project" value="UniProtKB-KW"/>
</dbReference>
<feature type="transmembrane region" description="Helical" evidence="5">
    <location>
        <begin position="84"/>
        <end position="103"/>
    </location>
</feature>
<protein>
    <recommendedName>
        <fullName evidence="5">Protein-S-isoprenylcysteine O-methyltransferase</fullName>
        <ecNumber evidence="5">2.1.1.100</ecNumber>
    </recommendedName>
</protein>
<keyword evidence="5" id="KW-0489">Methyltransferase</keyword>
<dbReference type="Proteomes" id="UP000292082">
    <property type="component" value="Unassembled WGS sequence"/>
</dbReference>
<gene>
    <name evidence="7" type="ORF">BD310DRAFT_764863</name>
    <name evidence="6" type="ORF">BD311DRAFT_604062</name>
</gene>
<dbReference type="PANTHER" id="PTHR12714">
    <property type="entry name" value="PROTEIN-S ISOPRENYLCYSTEINE O-METHYLTRANSFERASE"/>
    <property type="match status" value="1"/>
</dbReference>
<comment type="similarity">
    <text evidence="5">Belongs to the class VI-like SAM-binding methyltransferase superfamily. Isoprenylcysteine carboxyl methyltransferase family.</text>
</comment>
<accession>A0A4V2K6P3</accession>
<keyword evidence="5" id="KW-0808">Transferase</keyword>
<keyword evidence="5" id="KW-0256">Endoplasmic reticulum</keyword>
<sequence length="141" mass="15498">LGTALALGGAHLRLACFRALGALFTFELTISPTHTLVTAGPYAHVRHPSYTGVYALLLGASAVLLAPGAWLAEAWLRPGAVARMAVLAWAFVSFWVAKVAYALKSTNRRVVTEDRELHRVFGARWEEWAARVRWRLVPGVY</sequence>
<evidence type="ECO:0000256" key="3">
    <source>
        <dbReference type="ARBA" id="ARBA00022989"/>
    </source>
</evidence>
<evidence type="ECO:0000256" key="4">
    <source>
        <dbReference type="ARBA" id="ARBA00023136"/>
    </source>
</evidence>
<dbReference type="GO" id="GO:0005789">
    <property type="term" value="C:endoplasmic reticulum membrane"/>
    <property type="evidence" value="ECO:0007669"/>
    <property type="project" value="UniProtKB-SubCell"/>
</dbReference>
<proteinExistence type="inferred from homology"/>
<keyword evidence="5" id="KW-0949">S-adenosyl-L-methionine</keyword>
<evidence type="ECO:0000313" key="7">
    <source>
        <dbReference type="EMBL" id="TBU53023.1"/>
    </source>
</evidence>
<dbReference type="Gene3D" id="1.20.120.1630">
    <property type="match status" value="1"/>
</dbReference>
<keyword evidence="3 5" id="KW-1133">Transmembrane helix</keyword>
<keyword evidence="8" id="KW-1185">Reference proteome</keyword>
<reference evidence="7 8" key="1">
    <citation type="submission" date="2019-01" db="EMBL/GenBank/DDBJ databases">
        <title>Draft genome sequences of three monokaryotic isolates of the white-rot basidiomycete fungus Dichomitus squalens.</title>
        <authorList>
            <consortium name="DOE Joint Genome Institute"/>
            <person name="Lopez S.C."/>
            <person name="Andreopoulos B."/>
            <person name="Pangilinan J."/>
            <person name="Lipzen A."/>
            <person name="Riley R."/>
            <person name="Ahrendt S."/>
            <person name="Ng V."/>
            <person name="Barry K."/>
            <person name="Daum C."/>
            <person name="Grigoriev I.V."/>
            <person name="Hilden K.S."/>
            <person name="Makela M.R."/>
            <person name="de Vries R.P."/>
        </authorList>
    </citation>
    <scope>NUCLEOTIDE SEQUENCE [LARGE SCALE GENOMIC DNA]</scope>
    <source>
        <strain evidence="7 8">CBS 464.89</strain>
        <strain evidence="6">OM18370.1</strain>
    </source>
</reference>
<dbReference type="PANTHER" id="PTHR12714:SF9">
    <property type="entry name" value="PROTEIN-S-ISOPRENYLCYSTEINE O-METHYLTRANSFERASE"/>
    <property type="match status" value="1"/>
</dbReference>
<dbReference type="GO" id="GO:0004671">
    <property type="term" value="F:protein C-terminal S-isoprenylcysteine carboxyl O-methyltransferase activity"/>
    <property type="evidence" value="ECO:0007669"/>
    <property type="project" value="UniProtKB-EC"/>
</dbReference>
<keyword evidence="2 5" id="KW-0812">Transmembrane</keyword>
<comment type="subcellular location">
    <subcellularLocation>
        <location evidence="5">Endoplasmic reticulum membrane</location>
        <topology evidence="5">Multi-pass membrane protein</topology>
    </subcellularLocation>
    <subcellularLocation>
        <location evidence="1">Membrane</location>
        <topology evidence="1">Multi-pass membrane protein</topology>
    </subcellularLocation>
</comment>
<dbReference type="EC" id="2.1.1.100" evidence="5"/>
<evidence type="ECO:0000256" key="1">
    <source>
        <dbReference type="ARBA" id="ARBA00004141"/>
    </source>
</evidence>
<evidence type="ECO:0000313" key="6">
    <source>
        <dbReference type="EMBL" id="TBU28151.1"/>
    </source>
</evidence>